<sequence length="140" mass="16168">MDQSTLIKQREIRFRGPHHHGDQSTGAAVFLGNLPGVLKAERQDAWCLVVHYDVQHICLRVIRRHLQLAGFHLDASLLVKMKLALIEYAEQNQRELLGLENCPLPTRPYQVSVDQVTTQSHKLRPPAIPERSDDPWRHYH</sequence>
<organism evidence="2 3">
    <name type="scientific">Halothiobacillus diazotrophicus</name>
    <dbReference type="NCBI Taxonomy" id="1860122"/>
    <lineage>
        <taxon>Bacteria</taxon>
        <taxon>Pseudomonadati</taxon>
        <taxon>Pseudomonadota</taxon>
        <taxon>Gammaproteobacteria</taxon>
        <taxon>Chromatiales</taxon>
        <taxon>Halothiobacillaceae</taxon>
        <taxon>Halothiobacillus</taxon>
    </lineage>
</organism>
<name>A0A191ZEZ7_9GAMM</name>
<reference evidence="2 3" key="1">
    <citation type="submission" date="2016-06" db="EMBL/GenBank/DDBJ databases">
        <title>Insight into the functional genes involving in sulfur oxidation in Pearl River water.</title>
        <authorList>
            <person name="Luo J."/>
            <person name="Tan X."/>
            <person name="Lin W."/>
        </authorList>
    </citation>
    <scope>NUCLEOTIDE SEQUENCE [LARGE SCALE GENOMIC DNA]</scope>
    <source>
        <strain evidence="2 3">LS2</strain>
    </source>
</reference>
<dbReference type="Proteomes" id="UP000078596">
    <property type="component" value="Chromosome"/>
</dbReference>
<protein>
    <submittedName>
        <fullName evidence="2">Uncharacterized protein</fullName>
    </submittedName>
</protein>
<dbReference type="KEGG" id="haz:A9404_02765"/>
<dbReference type="OrthoDB" id="5794343at2"/>
<dbReference type="AlphaFoldDB" id="A0A191ZEZ7"/>
<dbReference type="EMBL" id="CP016027">
    <property type="protein sequence ID" value="ANJ66443.1"/>
    <property type="molecule type" value="Genomic_DNA"/>
</dbReference>
<dbReference type="RefSeq" id="WP_066098452.1">
    <property type="nucleotide sequence ID" value="NZ_CP016027.1"/>
</dbReference>
<feature type="compositionally biased region" description="Basic and acidic residues" evidence="1">
    <location>
        <begin position="130"/>
        <end position="140"/>
    </location>
</feature>
<evidence type="ECO:0000313" key="3">
    <source>
        <dbReference type="Proteomes" id="UP000078596"/>
    </source>
</evidence>
<proteinExistence type="predicted"/>
<gene>
    <name evidence="2" type="ORF">A9404_02765</name>
</gene>
<keyword evidence="3" id="KW-1185">Reference proteome</keyword>
<accession>A0A191ZEZ7</accession>
<dbReference type="STRING" id="1860122.A9404_02765"/>
<evidence type="ECO:0000256" key="1">
    <source>
        <dbReference type="SAM" id="MobiDB-lite"/>
    </source>
</evidence>
<feature type="region of interest" description="Disordered" evidence="1">
    <location>
        <begin position="115"/>
        <end position="140"/>
    </location>
</feature>
<evidence type="ECO:0000313" key="2">
    <source>
        <dbReference type="EMBL" id="ANJ66443.1"/>
    </source>
</evidence>